<proteinExistence type="predicted"/>
<keyword evidence="3" id="KW-1185">Reference proteome</keyword>
<evidence type="ECO:0008006" key="4">
    <source>
        <dbReference type="Google" id="ProtNLM"/>
    </source>
</evidence>
<name>A0A5B9W6T0_9BACT</name>
<dbReference type="AlphaFoldDB" id="A0A5B9W6T0"/>
<organism evidence="2 3">
    <name type="scientific">Aquisphaera giovannonii</name>
    <dbReference type="NCBI Taxonomy" id="406548"/>
    <lineage>
        <taxon>Bacteria</taxon>
        <taxon>Pseudomonadati</taxon>
        <taxon>Planctomycetota</taxon>
        <taxon>Planctomycetia</taxon>
        <taxon>Isosphaerales</taxon>
        <taxon>Isosphaeraceae</taxon>
        <taxon>Aquisphaera</taxon>
    </lineage>
</organism>
<protein>
    <recommendedName>
        <fullName evidence="4">Phytase-like domain-containing protein</fullName>
    </recommendedName>
</protein>
<dbReference type="KEGG" id="agv:OJF2_48180"/>
<evidence type="ECO:0000256" key="1">
    <source>
        <dbReference type="SAM" id="MobiDB-lite"/>
    </source>
</evidence>
<dbReference type="RefSeq" id="WP_168222006.1">
    <property type="nucleotide sequence ID" value="NZ_CP042997.1"/>
</dbReference>
<sequence length="379" mass="40254">MLGRILVVAIRLTVLVAMGGVVAACLVPPINPDQSARRAAARSATVVVARSVTDGVGLGLQLLDADTARMEKLDLPGGIFLDLASLSPWEARGQRQLVGVGRPRAGAGGFEEGSRLEMIRMTVPGGEVLDRLPFDGDPLPNGAPCWAPGGRARLIYPGSDGRIYALDFEPAGADDGARRPAEICPRELPAEGFPAQAGEAFVSDLSWDATAQPGRRLLASLRFQGGKASGVSGWQLWWLQLDQDATRITAAGRLLDAEAPSPHVRRRFPTAFRDHTGAPRLAYLSTRVKENVSELRVVPIRLDPVSEAPHAREADATVLAERCLASAPVPSTDRGNLVFLRESGETLDVGRVSLEETRGSREAAGPPRDATAAAVHASR</sequence>
<evidence type="ECO:0000313" key="3">
    <source>
        <dbReference type="Proteomes" id="UP000324233"/>
    </source>
</evidence>
<gene>
    <name evidence="2" type="ORF">OJF2_48180</name>
</gene>
<feature type="compositionally biased region" description="Low complexity" evidence="1">
    <location>
        <begin position="363"/>
        <end position="379"/>
    </location>
</feature>
<dbReference type="Proteomes" id="UP000324233">
    <property type="component" value="Chromosome"/>
</dbReference>
<dbReference type="EMBL" id="CP042997">
    <property type="protein sequence ID" value="QEH36258.1"/>
    <property type="molecule type" value="Genomic_DNA"/>
</dbReference>
<feature type="region of interest" description="Disordered" evidence="1">
    <location>
        <begin position="350"/>
        <end position="379"/>
    </location>
</feature>
<dbReference type="PROSITE" id="PS51257">
    <property type="entry name" value="PROKAR_LIPOPROTEIN"/>
    <property type="match status" value="1"/>
</dbReference>
<reference evidence="2 3" key="1">
    <citation type="submission" date="2019-08" db="EMBL/GenBank/DDBJ databases">
        <title>Deep-cultivation of Planctomycetes and their phenomic and genomic characterization uncovers novel biology.</title>
        <authorList>
            <person name="Wiegand S."/>
            <person name="Jogler M."/>
            <person name="Boedeker C."/>
            <person name="Pinto D."/>
            <person name="Vollmers J."/>
            <person name="Rivas-Marin E."/>
            <person name="Kohn T."/>
            <person name="Peeters S.H."/>
            <person name="Heuer A."/>
            <person name="Rast P."/>
            <person name="Oberbeckmann S."/>
            <person name="Bunk B."/>
            <person name="Jeske O."/>
            <person name="Meyerdierks A."/>
            <person name="Storesund J.E."/>
            <person name="Kallscheuer N."/>
            <person name="Luecker S."/>
            <person name="Lage O.M."/>
            <person name="Pohl T."/>
            <person name="Merkel B.J."/>
            <person name="Hornburger P."/>
            <person name="Mueller R.-W."/>
            <person name="Bruemmer F."/>
            <person name="Labrenz M."/>
            <person name="Spormann A.M."/>
            <person name="Op den Camp H."/>
            <person name="Overmann J."/>
            <person name="Amann R."/>
            <person name="Jetten M.S.M."/>
            <person name="Mascher T."/>
            <person name="Medema M.H."/>
            <person name="Devos D.P."/>
            <person name="Kaster A.-K."/>
            <person name="Ovreas L."/>
            <person name="Rohde M."/>
            <person name="Galperin M.Y."/>
            <person name="Jogler C."/>
        </authorList>
    </citation>
    <scope>NUCLEOTIDE SEQUENCE [LARGE SCALE GENOMIC DNA]</scope>
    <source>
        <strain evidence="2 3">OJF2</strain>
    </source>
</reference>
<accession>A0A5B9W6T0</accession>
<evidence type="ECO:0000313" key="2">
    <source>
        <dbReference type="EMBL" id="QEH36258.1"/>
    </source>
</evidence>